<evidence type="ECO:0000313" key="3">
    <source>
        <dbReference type="Proteomes" id="UP001377337"/>
    </source>
</evidence>
<keyword evidence="3" id="KW-1185">Reference proteome</keyword>
<dbReference type="PANTHER" id="PTHR16128">
    <property type="entry name" value="FAD/NAD(P)-BINDING OXIDOREDUCTASE FAMILY PROTEIN"/>
    <property type="match status" value="1"/>
</dbReference>
<dbReference type="Gene3D" id="3.50.50.60">
    <property type="entry name" value="FAD/NAD(P)-binding domain"/>
    <property type="match status" value="1"/>
</dbReference>
<dbReference type="PRINTS" id="PR00419">
    <property type="entry name" value="ADXRDTASE"/>
</dbReference>
<organism evidence="2 3">
    <name type="scientific">Metabacillus sediminis</name>
    <dbReference type="NCBI Taxonomy" id="3117746"/>
    <lineage>
        <taxon>Bacteria</taxon>
        <taxon>Bacillati</taxon>
        <taxon>Bacillota</taxon>
        <taxon>Bacilli</taxon>
        <taxon>Bacillales</taxon>
        <taxon>Bacillaceae</taxon>
        <taxon>Metabacillus</taxon>
    </lineage>
</organism>
<name>A0ABZ2NI99_9BACI</name>
<reference evidence="2 3" key="1">
    <citation type="submission" date="2024-02" db="EMBL/GenBank/DDBJ databases">
        <title>Seven novel Bacillus-like species.</title>
        <authorList>
            <person name="Liu G."/>
        </authorList>
    </citation>
    <scope>NUCLEOTIDE SEQUENCE [LARGE SCALE GENOMIC DNA]</scope>
    <source>
        <strain evidence="2 3">FJAT-52054</strain>
    </source>
</reference>
<gene>
    <name evidence="2" type="ORF">WCV65_03135</name>
</gene>
<sequence length="323" mass="35907">MKIAIIGAGLTGLTAAAVLKEKGVSSITLFDKGKSPGGRLATRRIGEGRADHGAQFFTVRTEELKKEADQWLEKGWIQKWFGDPYPRYAGAEGMNSLAKHLAEELDVKTNTRIVQIEEKEHGFELFAESGESFQAEAILITIPAPQAVDLLTASRIRAGHELAGIRFNPCFVAMASLKKDLSIGSEGHLDSGLPEGLERIACQSEKGISIEPIVSIYMTGEWSAEHFEKQDEEITSIILDKVKEYVPMENVNSVQLKRWRYAEAVQPYHRPFLDLRTEHPLLAAGDAFLREDDPAGRTRFESAFLSGMDAGEELYERAKTRDK</sequence>
<dbReference type="Gene3D" id="3.90.660.10">
    <property type="match status" value="1"/>
</dbReference>
<protein>
    <submittedName>
        <fullName evidence="2">FAD-dependent oxidoreductase</fullName>
    </submittedName>
</protein>
<dbReference type="EMBL" id="CP147407">
    <property type="protein sequence ID" value="WXB97513.1"/>
    <property type="molecule type" value="Genomic_DNA"/>
</dbReference>
<proteinExistence type="predicted"/>
<dbReference type="Pfam" id="PF13450">
    <property type="entry name" value="NAD_binding_8"/>
    <property type="match status" value="1"/>
</dbReference>
<feature type="domain" description="Amine oxidase" evidence="1">
    <location>
        <begin position="74"/>
        <end position="287"/>
    </location>
</feature>
<dbReference type="PANTHER" id="PTHR16128:SF5">
    <property type="entry name" value="FAD_NAD(P)-BINDING OXIDOREDUCTASE FAMILY PROTEIN"/>
    <property type="match status" value="1"/>
</dbReference>
<accession>A0ABZ2NI99</accession>
<evidence type="ECO:0000313" key="2">
    <source>
        <dbReference type="EMBL" id="WXB97513.1"/>
    </source>
</evidence>
<dbReference type="Pfam" id="PF01593">
    <property type="entry name" value="Amino_oxidase"/>
    <property type="match status" value="1"/>
</dbReference>
<dbReference type="RefSeq" id="WP_338779987.1">
    <property type="nucleotide sequence ID" value="NZ_CP147407.1"/>
</dbReference>
<dbReference type="Proteomes" id="UP001377337">
    <property type="component" value="Chromosome"/>
</dbReference>
<evidence type="ECO:0000259" key="1">
    <source>
        <dbReference type="Pfam" id="PF01593"/>
    </source>
</evidence>
<dbReference type="InterPro" id="IPR002937">
    <property type="entry name" value="Amino_oxidase"/>
</dbReference>
<dbReference type="InterPro" id="IPR036188">
    <property type="entry name" value="FAD/NAD-bd_sf"/>
</dbReference>
<dbReference type="SUPFAM" id="SSF51905">
    <property type="entry name" value="FAD/NAD(P)-binding domain"/>
    <property type="match status" value="1"/>
</dbReference>